<feature type="non-terminal residue" evidence="1">
    <location>
        <position position="1"/>
    </location>
</feature>
<gene>
    <name evidence="1" type="ORF">GLRG_11958</name>
</gene>
<accession>E3R124</accession>
<name>E3R124_COLGM</name>
<dbReference type="GeneID" id="24417321"/>
<dbReference type="VEuPathDB" id="FungiDB:GLRG_11958"/>
<proteinExistence type="predicted"/>
<dbReference type="eggNOG" id="ENOG502SRRF">
    <property type="taxonomic scope" value="Eukaryota"/>
</dbReference>
<evidence type="ECO:0000313" key="1">
    <source>
        <dbReference type="EMBL" id="EFQ36812.1"/>
    </source>
</evidence>
<evidence type="ECO:0000313" key="2">
    <source>
        <dbReference type="Proteomes" id="UP000008782"/>
    </source>
</evidence>
<sequence length="208" mass="23475">DRTRSLDIPNNASRRYFTVWCVVKDDDDKDQDTHGILTAAPSPYSPDQSPFCNVTIDHVFASTPWLTNTESLVWLKKTFGGLFAPHETEGTADIHQSLLTGLFAYSARPTNKSILLTWKAVRDLLYVNSLHTCPEINLNLQSDNLIIVLLDTSFSLKRAVHSRYNDLKSYIVIPDATRSTLIYLSKDEAYADSNKLDDIRALNRVAKL</sequence>
<organism evidence="2">
    <name type="scientific">Colletotrichum graminicola (strain M1.001 / M2 / FGSC 10212)</name>
    <name type="common">Maize anthracnose fungus</name>
    <name type="synonym">Glomerella graminicola</name>
    <dbReference type="NCBI Taxonomy" id="645133"/>
    <lineage>
        <taxon>Eukaryota</taxon>
        <taxon>Fungi</taxon>
        <taxon>Dikarya</taxon>
        <taxon>Ascomycota</taxon>
        <taxon>Pezizomycotina</taxon>
        <taxon>Sordariomycetes</taxon>
        <taxon>Hypocreomycetidae</taxon>
        <taxon>Glomerellales</taxon>
        <taxon>Glomerellaceae</taxon>
        <taxon>Colletotrichum</taxon>
        <taxon>Colletotrichum graminicola species complex</taxon>
    </lineage>
</organism>
<dbReference type="EMBL" id="GG697562">
    <property type="protein sequence ID" value="EFQ36812.1"/>
    <property type="molecule type" value="Genomic_DNA"/>
</dbReference>
<dbReference type="RefSeq" id="XP_008100832.1">
    <property type="nucleotide sequence ID" value="XM_008102641.1"/>
</dbReference>
<protein>
    <submittedName>
        <fullName evidence="1">Uncharacterized protein</fullName>
    </submittedName>
</protein>
<dbReference type="Proteomes" id="UP000008782">
    <property type="component" value="Unassembled WGS sequence"/>
</dbReference>
<dbReference type="AlphaFoldDB" id="E3R124"/>
<dbReference type="OrthoDB" id="4789692at2759"/>
<reference evidence="2" key="1">
    <citation type="journal article" date="2012" name="Nat. Genet.">
        <title>Lifestyle transitions in plant pathogenic Colletotrichum fungi deciphered by genome and transcriptome analyses.</title>
        <authorList>
            <person name="O'Connell R.J."/>
            <person name="Thon M.R."/>
            <person name="Hacquard S."/>
            <person name="Amyotte S.G."/>
            <person name="Kleemann J."/>
            <person name="Torres M.F."/>
            <person name="Damm U."/>
            <person name="Buiate E.A."/>
            <person name="Epstein L."/>
            <person name="Alkan N."/>
            <person name="Altmueller J."/>
            <person name="Alvarado-Balderrama L."/>
            <person name="Bauser C.A."/>
            <person name="Becker C."/>
            <person name="Birren B.W."/>
            <person name="Chen Z."/>
            <person name="Choi J."/>
            <person name="Crouch J.A."/>
            <person name="Duvick J.P."/>
            <person name="Farman M.A."/>
            <person name="Gan P."/>
            <person name="Heiman D."/>
            <person name="Henrissat B."/>
            <person name="Howard R.J."/>
            <person name="Kabbage M."/>
            <person name="Koch C."/>
            <person name="Kracher B."/>
            <person name="Kubo Y."/>
            <person name="Law A.D."/>
            <person name="Lebrun M.-H."/>
            <person name="Lee Y.-H."/>
            <person name="Miyara I."/>
            <person name="Moore N."/>
            <person name="Neumann U."/>
            <person name="Nordstroem K."/>
            <person name="Panaccione D.G."/>
            <person name="Panstruga R."/>
            <person name="Place M."/>
            <person name="Proctor R.H."/>
            <person name="Prusky D."/>
            <person name="Rech G."/>
            <person name="Reinhardt R."/>
            <person name="Rollins J.A."/>
            <person name="Rounsley S."/>
            <person name="Schardl C.L."/>
            <person name="Schwartz D.C."/>
            <person name="Shenoy N."/>
            <person name="Shirasu K."/>
            <person name="Sikhakolli U.R."/>
            <person name="Stueber K."/>
            <person name="Sukno S.A."/>
            <person name="Sweigard J.A."/>
            <person name="Takano Y."/>
            <person name="Takahara H."/>
            <person name="Trail F."/>
            <person name="van der Does H.C."/>
            <person name="Voll L.M."/>
            <person name="Will I."/>
            <person name="Young S."/>
            <person name="Zeng Q."/>
            <person name="Zhang J."/>
            <person name="Zhou S."/>
            <person name="Dickman M.B."/>
            <person name="Schulze-Lefert P."/>
            <person name="Ver Loren van Themaat E."/>
            <person name="Ma L.-J."/>
            <person name="Vaillancourt L.J."/>
        </authorList>
    </citation>
    <scope>NUCLEOTIDE SEQUENCE [LARGE SCALE GENOMIC DNA]</scope>
    <source>
        <strain evidence="2">M1.001 / M2 / FGSC 10212</strain>
    </source>
</reference>
<dbReference type="HOGENOM" id="CLU_1323628_0_0_1"/>
<keyword evidence="2" id="KW-1185">Reference proteome</keyword>